<evidence type="ECO:0000313" key="6">
    <source>
        <dbReference type="RefSeq" id="XP_035444688.1"/>
    </source>
</evidence>
<dbReference type="GeneID" id="118272358"/>
<keyword evidence="5" id="KW-1185">Reference proteome</keyword>
<dbReference type="RefSeq" id="XP_035444689.1">
    <property type="nucleotide sequence ID" value="XM_035588796.2"/>
</dbReference>
<dbReference type="SMART" id="SM00353">
    <property type="entry name" value="HLH"/>
    <property type="match status" value="1"/>
</dbReference>
<accession>A0A2H1W0D7</accession>
<dbReference type="Gene3D" id="4.10.280.10">
    <property type="entry name" value="Helix-loop-helix DNA-binding domain"/>
    <property type="match status" value="1"/>
</dbReference>
<evidence type="ECO:0000313" key="5">
    <source>
        <dbReference type="Proteomes" id="UP000829999"/>
    </source>
</evidence>
<dbReference type="InterPro" id="IPR011598">
    <property type="entry name" value="bHLH_dom"/>
</dbReference>
<dbReference type="SUPFAM" id="SSF47459">
    <property type="entry name" value="HLH, helix-loop-helix DNA-binding domain"/>
    <property type="match status" value="1"/>
</dbReference>
<evidence type="ECO:0000256" key="2">
    <source>
        <dbReference type="SAM" id="MobiDB-lite"/>
    </source>
</evidence>
<dbReference type="CTD" id="4609"/>
<dbReference type="RefSeq" id="XP_035444688.1">
    <property type="nucleotide sequence ID" value="XM_035588795.2"/>
</dbReference>
<evidence type="ECO:0000256" key="1">
    <source>
        <dbReference type="ARBA" id="ARBA00023125"/>
    </source>
</evidence>
<sequence length="370" mass="41961">MSPPLDSFVQFDIWEALDEDSVRLTQTSEFWTQVQYEADELDILPPANFSDPLQESDEDWRVMETQEEEEPHKENIVHHDCMWAGSCADLVHPGNTFVPSDPTTTPTTPGQSLLRRDMSPSRPETPPSIDGDEPPQFRHSVDVAGTALRLLRDSAVVAADHSYTLARRHLDYLGVQTPSDSCESEEEIDVVSLGTQQPLPPSQTHVRTDTLPRVPSAQERQHIQRTVETAITPRSPRPAARKRLVPPPSIAAASSRRRARGPGRRGRRSNTDTDSEAESPEIERRSIHNDMERLRRIGLKNLFDELKKQIPATKDKERAPKVVILREAAALCKKLNYEDIEREKLRKKQLQLVTKLKKLRSALSTRYGRN</sequence>
<dbReference type="OrthoDB" id="5964374at2759"/>
<keyword evidence="1" id="KW-0238">DNA-binding</keyword>
<dbReference type="InterPro" id="IPR050433">
    <property type="entry name" value="Myc_transcription_factors"/>
</dbReference>
<reference evidence="6 7" key="2">
    <citation type="submission" date="2025-04" db="UniProtKB">
        <authorList>
            <consortium name="RefSeq"/>
        </authorList>
    </citation>
    <scope>IDENTIFICATION</scope>
    <source>
        <tissue evidence="6 7">Whole larval tissue</tissue>
    </source>
</reference>
<dbReference type="PROSITE" id="PS50888">
    <property type="entry name" value="BHLH"/>
    <property type="match status" value="1"/>
</dbReference>
<evidence type="ECO:0000313" key="7">
    <source>
        <dbReference type="RefSeq" id="XP_035444689.1"/>
    </source>
</evidence>
<protein>
    <submittedName>
        <fullName evidence="6 7">Myc proto-oncogene protein</fullName>
    </submittedName>
    <submittedName>
        <fullName evidence="4">SFRICE_036946</fullName>
    </submittedName>
</protein>
<organism evidence="4">
    <name type="scientific">Spodoptera frugiperda</name>
    <name type="common">Fall armyworm</name>
    <dbReference type="NCBI Taxonomy" id="7108"/>
    <lineage>
        <taxon>Eukaryota</taxon>
        <taxon>Metazoa</taxon>
        <taxon>Ecdysozoa</taxon>
        <taxon>Arthropoda</taxon>
        <taxon>Hexapoda</taxon>
        <taxon>Insecta</taxon>
        <taxon>Pterygota</taxon>
        <taxon>Neoptera</taxon>
        <taxon>Endopterygota</taxon>
        <taxon>Lepidoptera</taxon>
        <taxon>Glossata</taxon>
        <taxon>Ditrysia</taxon>
        <taxon>Noctuoidea</taxon>
        <taxon>Noctuidae</taxon>
        <taxon>Amphipyrinae</taxon>
        <taxon>Spodoptera</taxon>
    </lineage>
</organism>
<feature type="region of interest" description="Disordered" evidence="2">
    <location>
        <begin position="195"/>
        <end position="286"/>
    </location>
</feature>
<reference evidence="4" key="1">
    <citation type="submission" date="2016-07" db="EMBL/GenBank/DDBJ databases">
        <authorList>
            <person name="Bretaudeau A."/>
        </authorList>
    </citation>
    <scope>NUCLEOTIDE SEQUENCE</scope>
    <source>
        <strain evidence="4">Rice</strain>
        <tissue evidence="4">Whole body</tissue>
    </source>
</reference>
<feature type="compositionally biased region" description="Polar residues" evidence="2">
    <location>
        <begin position="195"/>
        <end position="205"/>
    </location>
</feature>
<gene>
    <name evidence="6 7" type="primary">LOC118272358</name>
    <name evidence="4" type="ORF">SFRICE_036946</name>
</gene>
<dbReference type="AlphaFoldDB" id="A0A2H1W0D7"/>
<dbReference type="Pfam" id="PF00010">
    <property type="entry name" value="HLH"/>
    <property type="match status" value="1"/>
</dbReference>
<dbReference type="GO" id="GO:0003700">
    <property type="term" value="F:DNA-binding transcription factor activity"/>
    <property type="evidence" value="ECO:0007669"/>
    <property type="project" value="InterPro"/>
</dbReference>
<proteinExistence type="predicted"/>
<feature type="compositionally biased region" description="Basic residues" evidence="2">
    <location>
        <begin position="255"/>
        <end position="268"/>
    </location>
</feature>
<dbReference type="GO" id="GO:0046983">
    <property type="term" value="F:protein dimerization activity"/>
    <property type="evidence" value="ECO:0007669"/>
    <property type="project" value="InterPro"/>
</dbReference>
<dbReference type="EMBL" id="ODYU01005584">
    <property type="protein sequence ID" value="SOQ46570.1"/>
    <property type="molecule type" value="Genomic_DNA"/>
</dbReference>
<dbReference type="PANTHER" id="PTHR45851">
    <property type="entry name" value="MYC PROTO-ONCOGENE"/>
    <property type="match status" value="1"/>
</dbReference>
<evidence type="ECO:0000259" key="3">
    <source>
        <dbReference type="PROSITE" id="PS50888"/>
    </source>
</evidence>
<feature type="domain" description="BHLH" evidence="3">
    <location>
        <begin position="283"/>
        <end position="335"/>
    </location>
</feature>
<dbReference type="PRINTS" id="PR00044">
    <property type="entry name" value="LEUZIPPRMYC"/>
</dbReference>
<dbReference type="Proteomes" id="UP000829999">
    <property type="component" value="Chromosome 4"/>
</dbReference>
<evidence type="ECO:0000313" key="4">
    <source>
        <dbReference type="EMBL" id="SOQ46570.1"/>
    </source>
</evidence>
<dbReference type="GO" id="GO:0003677">
    <property type="term" value="F:DNA binding"/>
    <property type="evidence" value="ECO:0007669"/>
    <property type="project" value="UniProtKB-KW"/>
</dbReference>
<name>A0A2H1W0D7_SPOFR</name>
<dbReference type="InterPro" id="IPR002418">
    <property type="entry name" value="Tscrpt_reg_Myc"/>
</dbReference>
<dbReference type="CDD" id="cd11400">
    <property type="entry name" value="bHLHzip_Myc"/>
    <property type="match status" value="1"/>
</dbReference>
<dbReference type="InterPro" id="IPR036638">
    <property type="entry name" value="HLH_DNA-bd_sf"/>
</dbReference>
<feature type="region of interest" description="Disordered" evidence="2">
    <location>
        <begin position="94"/>
        <end position="137"/>
    </location>
</feature>